<organism evidence="6 7">
    <name type="scientific">Tautonia sociabilis</name>
    <dbReference type="NCBI Taxonomy" id="2080755"/>
    <lineage>
        <taxon>Bacteria</taxon>
        <taxon>Pseudomonadati</taxon>
        <taxon>Planctomycetota</taxon>
        <taxon>Planctomycetia</taxon>
        <taxon>Isosphaerales</taxon>
        <taxon>Isosphaeraceae</taxon>
        <taxon>Tautonia</taxon>
    </lineage>
</organism>
<keyword evidence="5" id="KW-1133">Transmembrane helix</keyword>
<evidence type="ECO:0000256" key="2">
    <source>
        <dbReference type="ARBA" id="ARBA00022803"/>
    </source>
</evidence>
<dbReference type="Pfam" id="PF14559">
    <property type="entry name" value="TPR_19"/>
    <property type="match status" value="1"/>
</dbReference>
<dbReference type="Pfam" id="PF13432">
    <property type="entry name" value="TPR_16"/>
    <property type="match status" value="2"/>
</dbReference>
<name>A0A432MJS7_9BACT</name>
<gene>
    <name evidence="6" type="ORF">TsocGM_11765</name>
</gene>
<dbReference type="Gene3D" id="1.25.40.10">
    <property type="entry name" value="Tetratricopeptide repeat domain"/>
    <property type="match status" value="3"/>
</dbReference>
<dbReference type="InterPro" id="IPR051012">
    <property type="entry name" value="CellSynth/LPSAsmb/PSIAsmb"/>
</dbReference>
<keyword evidence="2 3" id="KW-0802">TPR repeat</keyword>
<reference evidence="6 7" key="1">
    <citation type="submission" date="2018-12" db="EMBL/GenBank/DDBJ databases">
        <authorList>
            <person name="Toschakov S.V."/>
        </authorList>
    </citation>
    <scope>NUCLEOTIDE SEQUENCE [LARGE SCALE GENOMIC DNA]</scope>
    <source>
        <strain evidence="6 7">GM2012</strain>
    </source>
</reference>
<dbReference type="SUPFAM" id="SSF48452">
    <property type="entry name" value="TPR-like"/>
    <property type="match status" value="3"/>
</dbReference>
<keyword evidence="5" id="KW-0812">Transmembrane</keyword>
<dbReference type="PANTHER" id="PTHR45586:SF14">
    <property type="entry name" value="TETRATRICOPEPTIDE TPR_2 REPEAT PROTEIN"/>
    <property type="match status" value="1"/>
</dbReference>
<dbReference type="SMART" id="SM00028">
    <property type="entry name" value="TPR"/>
    <property type="match status" value="4"/>
</dbReference>
<reference evidence="6 7" key="2">
    <citation type="submission" date="2019-01" db="EMBL/GenBank/DDBJ databases">
        <title>Tautonia sociabilis, a novel thermotolerant planctomycete of Isosphaeraceae family, isolated from a 4000 m deep subterranean habitat.</title>
        <authorList>
            <person name="Kovaleva O.L."/>
            <person name="Elcheninov A.G."/>
            <person name="Van Heerden E."/>
            <person name="Toshchakov S.V."/>
            <person name="Novikov A."/>
            <person name="Bonch-Osmolovskaya E.A."/>
            <person name="Kublanov I.V."/>
        </authorList>
    </citation>
    <scope>NUCLEOTIDE SEQUENCE [LARGE SCALE GENOMIC DNA]</scope>
    <source>
        <strain evidence="6 7">GM2012</strain>
    </source>
</reference>
<dbReference type="InterPro" id="IPR011990">
    <property type="entry name" value="TPR-like_helical_dom_sf"/>
</dbReference>
<evidence type="ECO:0000256" key="1">
    <source>
        <dbReference type="ARBA" id="ARBA00022737"/>
    </source>
</evidence>
<protein>
    <submittedName>
        <fullName evidence="6">Tetratricopeptide repeat protein</fullName>
    </submittedName>
</protein>
<evidence type="ECO:0000313" key="7">
    <source>
        <dbReference type="Proteomes" id="UP000280296"/>
    </source>
</evidence>
<dbReference type="PROSITE" id="PS50005">
    <property type="entry name" value="TPR"/>
    <property type="match status" value="2"/>
</dbReference>
<evidence type="ECO:0000256" key="3">
    <source>
        <dbReference type="PROSITE-ProRule" id="PRU00339"/>
    </source>
</evidence>
<keyword evidence="7" id="KW-1185">Reference proteome</keyword>
<dbReference type="Proteomes" id="UP000280296">
    <property type="component" value="Unassembled WGS sequence"/>
</dbReference>
<feature type="transmembrane region" description="Helical" evidence="5">
    <location>
        <begin position="19"/>
        <end position="38"/>
    </location>
</feature>
<dbReference type="PANTHER" id="PTHR45586">
    <property type="entry name" value="TPR REPEAT-CONTAINING PROTEIN PA4667"/>
    <property type="match status" value="1"/>
</dbReference>
<keyword evidence="4" id="KW-0175">Coiled coil</keyword>
<proteinExistence type="predicted"/>
<dbReference type="AlphaFoldDB" id="A0A432MJS7"/>
<comment type="caution">
    <text evidence="6">The sequence shown here is derived from an EMBL/GenBank/DDBJ whole genome shotgun (WGS) entry which is preliminary data.</text>
</comment>
<keyword evidence="1" id="KW-0677">Repeat</keyword>
<sequence>MSHDAQSTETTGRGRPRRWSAMIAVSAVLLSAAAWLVSRSGRLEADRRVEEVVGAIAAGRIDEADRLVQDWLGQAPDDPEALAWASRVALAADRPLEAADFARRAQQRGLDRSELRDVEGIALVRAGKPAEAEPLLRAHLAESDRPEPMAAQALAEAGLATFRLGTARDALARWRRDAPNDPRPWMLEAEVAERVGDPPETIAGHYREALRRDPERDEARSRLADALRLAGRHDEAAREYRKYLDRNPDDADALASAGLNELARGRVDEAERLLTGALERAPNDLDALKGIARLLQQTGRIEEALSRFEQAAEVEPGDAEIAYQRSLLLARLGRREEAERMRKRSEELRAEADEIARIRDELVRDPNKVDLQYEAARWLIEHGHVEEGLRWAEKALQALPGHRPTCLLLAEHYEAAGQADLASYYRWQADPPDDESAPASR</sequence>
<feature type="coiled-coil region" evidence="4">
    <location>
        <begin position="335"/>
        <end position="365"/>
    </location>
</feature>
<dbReference type="InterPro" id="IPR019734">
    <property type="entry name" value="TPR_rpt"/>
</dbReference>
<dbReference type="EMBL" id="RYZH01000020">
    <property type="protein sequence ID" value="RUL87510.1"/>
    <property type="molecule type" value="Genomic_DNA"/>
</dbReference>
<evidence type="ECO:0000256" key="5">
    <source>
        <dbReference type="SAM" id="Phobius"/>
    </source>
</evidence>
<evidence type="ECO:0000313" key="6">
    <source>
        <dbReference type="EMBL" id="RUL87510.1"/>
    </source>
</evidence>
<evidence type="ECO:0000256" key="4">
    <source>
        <dbReference type="SAM" id="Coils"/>
    </source>
</evidence>
<accession>A0A432MJS7</accession>
<feature type="repeat" description="TPR" evidence="3">
    <location>
        <begin position="217"/>
        <end position="250"/>
    </location>
</feature>
<keyword evidence="5" id="KW-0472">Membrane</keyword>
<feature type="repeat" description="TPR" evidence="3">
    <location>
        <begin position="285"/>
        <end position="318"/>
    </location>
</feature>